<sequence>YGNSVLPQKSVYEWIEKFKNGRTSVMHEEGAGRPSTATNEDNIERARDMVLLDRQVTIDEVANRLQISHGSAYEIIHNRLGFHKVCARWVPKQLTVLKPAIRSKRRGLLSKGLVLLQDSARPHAAAHTAETLQKLKFDVMAHPLYSPDLAPSDYHLFGPLKEALRGLRFTSDQEVKEAVHARLAAQPKTFFSEGIRKLVQRWTKCVEKQGDYVEK</sequence>
<dbReference type="STRING" id="105785.A0A2J7Q2R7"/>
<proteinExistence type="predicted"/>
<dbReference type="InterPro" id="IPR052709">
    <property type="entry name" value="Transposase-MT_Hybrid"/>
</dbReference>
<dbReference type="InterPro" id="IPR036397">
    <property type="entry name" value="RNaseH_sf"/>
</dbReference>
<name>A0A2J7Q2R7_9NEOP</name>
<dbReference type="PANTHER" id="PTHR46060:SF1">
    <property type="entry name" value="MARINER MOS1 TRANSPOSASE-LIKE PROTEIN"/>
    <property type="match status" value="1"/>
</dbReference>
<evidence type="ECO:0008006" key="3">
    <source>
        <dbReference type="Google" id="ProtNLM"/>
    </source>
</evidence>
<dbReference type="EMBL" id="NEVH01019080">
    <property type="protein sequence ID" value="PNF22874.1"/>
    <property type="molecule type" value="Genomic_DNA"/>
</dbReference>
<comment type="caution">
    <text evidence="1">The sequence shown here is derived from an EMBL/GenBank/DDBJ whole genome shotgun (WGS) entry which is preliminary data.</text>
</comment>
<protein>
    <recommendedName>
        <fullName evidence="3">Histone-lysine N-methyltransferase SETMAR</fullName>
    </recommendedName>
</protein>
<reference evidence="1 2" key="1">
    <citation type="submission" date="2017-12" db="EMBL/GenBank/DDBJ databases">
        <title>Hemimetabolous genomes reveal molecular basis of termite eusociality.</title>
        <authorList>
            <person name="Harrison M.C."/>
            <person name="Jongepier E."/>
            <person name="Robertson H.M."/>
            <person name="Arning N."/>
            <person name="Bitard-Feildel T."/>
            <person name="Chao H."/>
            <person name="Childers C.P."/>
            <person name="Dinh H."/>
            <person name="Doddapaneni H."/>
            <person name="Dugan S."/>
            <person name="Gowin J."/>
            <person name="Greiner C."/>
            <person name="Han Y."/>
            <person name="Hu H."/>
            <person name="Hughes D.S.T."/>
            <person name="Huylmans A.-K."/>
            <person name="Kemena C."/>
            <person name="Kremer L.P.M."/>
            <person name="Lee S.L."/>
            <person name="Lopez-Ezquerra A."/>
            <person name="Mallet L."/>
            <person name="Monroy-Kuhn J.M."/>
            <person name="Moser A."/>
            <person name="Murali S.C."/>
            <person name="Muzny D.M."/>
            <person name="Otani S."/>
            <person name="Piulachs M.-D."/>
            <person name="Poelchau M."/>
            <person name="Qu J."/>
            <person name="Schaub F."/>
            <person name="Wada-Katsumata A."/>
            <person name="Worley K.C."/>
            <person name="Xie Q."/>
            <person name="Ylla G."/>
            <person name="Poulsen M."/>
            <person name="Gibbs R.A."/>
            <person name="Schal C."/>
            <person name="Richards S."/>
            <person name="Belles X."/>
            <person name="Korb J."/>
            <person name="Bornberg-Bauer E."/>
        </authorList>
    </citation>
    <scope>NUCLEOTIDE SEQUENCE [LARGE SCALE GENOMIC DNA]</scope>
    <source>
        <tissue evidence="1">Whole body</tissue>
    </source>
</reference>
<keyword evidence="2" id="KW-1185">Reference proteome</keyword>
<accession>A0A2J7Q2R7</accession>
<evidence type="ECO:0000313" key="2">
    <source>
        <dbReference type="Proteomes" id="UP000235965"/>
    </source>
</evidence>
<feature type="non-terminal residue" evidence="1">
    <location>
        <position position="1"/>
    </location>
</feature>
<dbReference type="OrthoDB" id="10065579at2759"/>
<dbReference type="Gene3D" id="3.30.420.10">
    <property type="entry name" value="Ribonuclease H-like superfamily/Ribonuclease H"/>
    <property type="match status" value="1"/>
</dbReference>
<gene>
    <name evidence="1" type="ORF">B7P43_G14964</name>
</gene>
<dbReference type="PANTHER" id="PTHR46060">
    <property type="entry name" value="MARINER MOS1 TRANSPOSASE-LIKE PROTEIN"/>
    <property type="match status" value="1"/>
</dbReference>
<dbReference type="InParanoid" id="A0A2J7Q2R7"/>
<dbReference type="AlphaFoldDB" id="A0A2J7Q2R7"/>
<dbReference type="GO" id="GO:0003676">
    <property type="term" value="F:nucleic acid binding"/>
    <property type="evidence" value="ECO:0007669"/>
    <property type="project" value="InterPro"/>
</dbReference>
<evidence type="ECO:0000313" key="1">
    <source>
        <dbReference type="EMBL" id="PNF22874.1"/>
    </source>
</evidence>
<organism evidence="1 2">
    <name type="scientific">Cryptotermes secundus</name>
    <dbReference type="NCBI Taxonomy" id="105785"/>
    <lineage>
        <taxon>Eukaryota</taxon>
        <taxon>Metazoa</taxon>
        <taxon>Ecdysozoa</taxon>
        <taxon>Arthropoda</taxon>
        <taxon>Hexapoda</taxon>
        <taxon>Insecta</taxon>
        <taxon>Pterygota</taxon>
        <taxon>Neoptera</taxon>
        <taxon>Polyneoptera</taxon>
        <taxon>Dictyoptera</taxon>
        <taxon>Blattodea</taxon>
        <taxon>Blattoidea</taxon>
        <taxon>Termitoidae</taxon>
        <taxon>Kalotermitidae</taxon>
        <taxon>Cryptotermitinae</taxon>
        <taxon>Cryptotermes</taxon>
    </lineage>
</organism>
<dbReference type="Proteomes" id="UP000235965">
    <property type="component" value="Unassembled WGS sequence"/>
</dbReference>